<protein>
    <submittedName>
        <fullName evidence="2">Uncharacterized protein</fullName>
    </submittedName>
</protein>
<dbReference type="KEGG" id="dpo:26532154"/>
<dbReference type="Proteomes" id="UP000001819">
    <property type="component" value="Chromosome X"/>
</dbReference>
<name>A0A6I8VJ72_DROPS</name>
<organism evidence="1 2">
    <name type="scientific">Drosophila pseudoobscura pseudoobscura</name>
    <name type="common">Fruit fly</name>
    <dbReference type="NCBI Taxonomy" id="46245"/>
    <lineage>
        <taxon>Eukaryota</taxon>
        <taxon>Metazoa</taxon>
        <taxon>Ecdysozoa</taxon>
        <taxon>Arthropoda</taxon>
        <taxon>Hexapoda</taxon>
        <taxon>Insecta</taxon>
        <taxon>Pterygota</taxon>
        <taxon>Neoptera</taxon>
        <taxon>Endopterygota</taxon>
        <taxon>Diptera</taxon>
        <taxon>Brachycera</taxon>
        <taxon>Muscomorpha</taxon>
        <taxon>Ephydroidea</taxon>
        <taxon>Drosophilidae</taxon>
        <taxon>Drosophila</taxon>
        <taxon>Sophophora</taxon>
    </lineage>
</organism>
<evidence type="ECO:0000313" key="2">
    <source>
        <dbReference type="RefSeq" id="XP_015042085.2"/>
    </source>
</evidence>
<proteinExistence type="predicted"/>
<dbReference type="AlphaFoldDB" id="A0A6I8VJ72"/>
<gene>
    <name evidence="2" type="primary">LOC26532154</name>
</gene>
<reference evidence="2" key="1">
    <citation type="submission" date="2025-08" db="UniProtKB">
        <authorList>
            <consortium name="RefSeq"/>
        </authorList>
    </citation>
    <scope>IDENTIFICATION</scope>
    <source>
        <strain evidence="2">MV-25-SWS-2005</strain>
        <tissue evidence="2">Whole body</tissue>
    </source>
</reference>
<accession>A0A6I8VJ72</accession>
<dbReference type="InParanoid" id="A0A6I8VJ72"/>
<sequence>MKQNEGELVEQFYILWRKYFDWGLFRPMGDHYTIWQLTLPTWHGVKAALEGQLPLILFLYVLAVATSNWVHTLMQIKFVLTIPQLSAISWPQTNWITPSQNMLHLCWAAKELVMFVAWNYLLYGLVGDKPELLYRWELLSESVLLADILFLTRARWEYGHAILTFYLVPLWNIYCVNSVRTSTEQLIYPTTIQALNRTQDFFDLETFEHLLYSVHT</sequence>
<evidence type="ECO:0000313" key="1">
    <source>
        <dbReference type="Proteomes" id="UP000001819"/>
    </source>
</evidence>
<keyword evidence="1" id="KW-1185">Reference proteome</keyword>
<dbReference type="RefSeq" id="XP_015042085.2">
    <property type="nucleotide sequence ID" value="XM_015186599.2"/>
</dbReference>